<feature type="region of interest" description="Disordered" evidence="1">
    <location>
        <begin position="1"/>
        <end position="43"/>
    </location>
</feature>
<evidence type="ECO:0000256" key="1">
    <source>
        <dbReference type="SAM" id="MobiDB-lite"/>
    </source>
</evidence>
<proteinExistence type="predicted"/>
<dbReference type="InterPro" id="IPR011009">
    <property type="entry name" value="Kinase-like_dom_sf"/>
</dbReference>
<gene>
    <name evidence="3" type="ORF">K431DRAFT_337844</name>
</gene>
<evidence type="ECO:0000313" key="4">
    <source>
        <dbReference type="Proteomes" id="UP000799441"/>
    </source>
</evidence>
<dbReference type="PANTHER" id="PTHR21310">
    <property type="entry name" value="AMINOGLYCOSIDE PHOSPHOTRANSFERASE-RELATED-RELATED"/>
    <property type="match status" value="1"/>
</dbReference>
<dbReference type="Proteomes" id="UP000799441">
    <property type="component" value="Unassembled WGS sequence"/>
</dbReference>
<dbReference type="SUPFAM" id="SSF56112">
    <property type="entry name" value="Protein kinase-like (PK-like)"/>
    <property type="match status" value="1"/>
</dbReference>
<dbReference type="Pfam" id="PF01636">
    <property type="entry name" value="APH"/>
    <property type="match status" value="1"/>
</dbReference>
<sequence>MVGSEVEQVQSNNGNSIPSRRPADRMSARPQASTDLQHKNKDSRNVRLQRIWRFLKGRSKEEKANMQGSCHGESSRRPTIISRCKNGEGTWIHRNPYGPQVILLSGIVVKFGVGVTKHEAETQAYYNRHTDRSRLIVPQVFDYFTDPTRDSSVEYGFLVMEYIHGAVIKDLPLAERVQIAPRIATAMKYLQTIKPPLPARPGPIIEGGVPCGYFWSDSGPYRTFDSVKDLNTWLDGRIGNPRPEVSPELQLHEFGSRHMDIHPRNILRTSSGQICFVDWQFAGNYPRVFEVLHIKCCEADDPDFFNALLKALPEFEEELHTRKYQCLAQIMSNNILYGVVPSDLSPP</sequence>
<name>A0A9P4QB33_9PEZI</name>
<organism evidence="3 4">
    <name type="scientific">Polychaeton citri CBS 116435</name>
    <dbReference type="NCBI Taxonomy" id="1314669"/>
    <lineage>
        <taxon>Eukaryota</taxon>
        <taxon>Fungi</taxon>
        <taxon>Dikarya</taxon>
        <taxon>Ascomycota</taxon>
        <taxon>Pezizomycotina</taxon>
        <taxon>Dothideomycetes</taxon>
        <taxon>Dothideomycetidae</taxon>
        <taxon>Capnodiales</taxon>
        <taxon>Capnodiaceae</taxon>
        <taxon>Polychaeton</taxon>
    </lineage>
</organism>
<comment type="caution">
    <text evidence="3">The sequence shown here is derived from an EMBL/GenBank/DDBJ whole genome shotgun (WGS) entry which is preliminary data.</text>
</comment>
<dbReference type="AlphaFoldDB" id="A0A9P4QB33"/>
<dbReference type="InterPro" id="IPR002575">
    <property type="entry name" value="Aminoglycoside_PTrfase"/>
</dbReference>
<dbReference type="InterPro" id="IPR051678">
    <property type="entry name" value="AGP_Transferase"/>
</dbReference>
<evidence type="ECO:0000313" key="3">
    <source>
        <dbReference type="EMBL" id="KAF2722710.1"/>
    </source>
</evidence>
<dbReference type="Gene3D" id="3.90.1200.10">
    <property type="match status" value="1"/>
</dbReference>
<protein>
    <recommendedName>
        <fullName evidence="2">Aminoglycoside phosphotransferase domain-containing protein</fullName>
    </recommendedName>
</protein>
<feature type="domain" description="Aminoglycoside phosphotransferase" evidence="2">
    <location>
        <begin position="126"/>
        <end position="311"/>
    </location>
</feature>
<reference evidence="3" key="1">
    <citation type="journal article" date="2020" name="Stud. Mycol.">
        <title>101 Dothideomycetes genomes: a test case for predicting lifestyles and emergence of pathogens.</title>
        <authorList>
            <person name="Haridas S."/>
            <person name="Albert R."/>
            <person name="Binder M."/>
            <person name="Bloem J."/>
            <person name="Labutti K."/>
            <person name="Salamov A."/>
            <person name="Andreopoulos B."/>
            <person name="Baker S."/>
            <person name="Barry K."/>
            <person name="Bills G."/>
            <person name="Bluhm B."/>
            <person name="Cannon C."/>
            <person name="Castanera R."/>
            <person name="Culley D."/>
            <person name="Daum C."/>
            <person name="Ezra D."/>
            <person name="Gonzalez J."/>
            <person name="Henrissat B."/>
            <person name="Kuo A."/>
            <person name="Liang C."/>
            <person name="Lipzen A."/>
            <person name="Lutzoni F."/>
            <person name="Magnuson J."/>
            <person name="Mondo S."/>
            <person name="Nolan M."/>
            <person name="Ohm R."/>
            <person name="Pangilinan J."/>
            <person name="Park H.-J."/>
            <person name="Ramirez L."/>
            <person name="Alfaro M."/>
            <person name="Sun H."/>
            <person name="Tritt A."/>
            <person name="Yoshinaga Y."/>
            <person name="Zwiers L.-H."/>
            <person name="Turgeon B."/>
            <person name="Goodwin S."/>
            <person name="Spatafora J."/>
            <person name="Crous P."/>
            <person name="Grigoriev I."/>
        </authorList>
    </citation>
    <scope>NUCLEOTIDE SEQUENCE</scope>
    <source>
        <strain evidence="3">CBS 116435</strain>
    </source>
</reference>
<feature type="compositionally biased region" description="Polar residues" evidence="1">
    <location>
        <begin position="7"/>
        <end position="18"/>
    </location>
</feature>
<dbReference type="OrthoDB" id="3250044at2759"/>
<accession>A0A9P4QB33</accession>
<keyword evidence="4" id="KW-1185">Reference proteome</keyword>
<dbReference type="EMBL" id="MU003780">
    <property type="protein sequence ID" value="KAF2722710.1"/>
    <property type="molecule type" value="Genomic_DNA"/>
</dbReference>
<dbReference type="PANTHER" id="PTHR21310:SF39">
    <property type="entry name" value="AMINOGLYCOSIDE PHOSPHOTRANSFERASE DOMAIN-CONTAINING PROTEIN"/>
    <property type="match status" value="1"/>
</dbReference>
<evidence type="ECO:0000259" key="2">
    <source>
        <dbReference type="Pfam" id="PF01636"/>
    </source>
</evidence>